<protein>
    <recommendedName>
        <fullName evidence="3">WXG100 family type VII secretion target</fullName>
    </recommendedName>
</protein>
<organism evidence="1 2">
    <name type="scientific">Streptomyces orinoci</name>
    <name type="common">Streptoverticillium orinoci</name>
    <dbReference type="NCBI Taxonomy" id="67339"/>
    <lineage>
        <taxon>Bacteria</taxon>
        <taxon>Bacillati</taxon>
        <taxon>Actinomycetota</taxon>
        <taxon>Actinomycetes</taxon>
        <taxon>Kitasatosporales</taxon>
        <taxon>Streptomycetaceae</taxon>
        <taxon>Streptomyces</taxon>
    </lineage>
</organism>
<evidence type="ECO:0008006" key="3">
    <source>
        <dbReference type="Google" id="ProtNLM"/>
    </source>
</evidence>
<evidence type="ECO:0000313" key="2">
    <source>
        <dbReference type="Proteomes" id="UP001552594"/>
    </source>
</evidence>
<dbReference type="Gene3D" id="1.10.287.1060">
    <property type="entry name" value="ESAT-6-like"/>
    <property type="match status" value="1"/>
</dbReference>
<dbReference type="Proteomes" id="UP001552594">
    <property type="component" value="Unassembled WGS sequence"/>
</dbReference>
<sequence>MSGNSDKDADLHIRAADLKASAPTFHEQSKALHDAAATLKSTLDGLGSPWGDDDPGKKFHDSYGPGKTSIDKAVDILVQGLQSISVAMTTMAEGHAGNDHDIAAIFKKAAKQMQGNSHGNSK</sequence>
<accession>A0ABV3K2I9</accession>
<evidence type="ECO:0000313" key="1">
    <source>
        <dbReference type="EMBL" id="MEV5509360.1"/>
    </source>
</evidence>
<proteinExistence type="predicted"/>
<keyword evidence="2" id="KW-1185">Reference proteome</keyword>
<comment type="caution">
    <text evidence="1">The sequence shown here is derived from an EMBL/GenBank/DDBJ whole genome shotgun (WGS) entry which is preliminary data.</text>
</comment>
<name>A0ABV3K2I9_STRON</name>
<reference evidence="1 2" key="1">
    <citation type="submission" date="2024-06" db="EMBL/GenBank/DDBJ databases">
        <title>The Natural Products Discovery Center: Release of the First 8490 Sequenced Strains for Exploring Actinobacteria Biosynthetic Diversity.</title>
        <authorList>
            <person name="Kalkreuter E."/>
            <person name="Kautsar S.A."/>
            <person name="Yang D."/>
            <person name="Bader C.D."/>
            <person name="Teijaro C.N."/>
            <person name="Fluegel L."/>
            <person name="Davis C.M."/>
            <person name="Simpson J.R."/>
            <person name="Lauterbach L."/>
            <person name="Steele A.D."/>
            <person name="Gui C."/>
            <person name="Meng S."/>
            <person name="Li G."/>
            <person name="Viehrig K."/>
            <person name="Ye F."/>
            <person name="Su P."/>
            <person name="Kiefer A.F."/>
            <person name="Nichols A."/>
            <person name="Cepeda A.J."/>
            <person name="Yan W."/>
            <person name="Fan B."/>
            <person name="Jiang Y."/>
            <person name="Adhikari A."/>
            <person name="Zheng C.-J."/>
            <person name="Schuster L."/>
            <person name="Cowan T.M."/>
            <person name="Smanski M.J."/>
            <person name="Chevrette M.G."/>
            <person name="De Carvalho L.P.S."/>
            <person name="Shen B."/>
        </authorList>
    </citation>
    <scope>NUCLEOTIDE SEQUENCE [LARGE SCALE GENOMIC DNA]</scope>
    <source>
        <strain evidence="1 2">NPDC052347</strain>
    </source>
</reference>
<dbReference type="EMBL" id="JBFAUK010000020">
    <property type="protein sequence ID" value="MEV5509360.1"/>
    <property type="molecule type" value="Genomic_DNA"/>
</dbReference>
<gene>
    <name evidence="1" type="ORF">AB0L16_23490</name>
</gene>
<dbReference type="RefSeq" id="WP_241561525.1">
    <property type="nucleotide sequence ID" value="NZ_JBFAUK010000020.1"/>
</dbReference>